<dbReference type="SUPFAM" id="SSF111321">
    <property type="entry name" value="AF1104-like"/>
    <property type="match status" value="1"/>
</dbReference>
<dbReference type="HOGENOM" id="CLU_3021177_0_0_2"/>
<organism evidence="1 2">
    <name type="scientific">Thermococcus sibiricus (strain DSM 12597 / MM 739)</name>
    <dbReference type="NCBI Taxonomy" id="604354"/>
    <lineage>
        <taxon>Archaea</taxon>
        <taxon>Methanobacteriati</taxon>
        <taxon>Methanobacteriota</taxon>
        <taxon>Thermococci</taxon>
        <taxon>Thermococcales</taxon>
        <taxon>Thermococcaceae</taxon>
        <taxon>Thermococcus</taxon>
    </lineage>
</organism>
<gene>
    <name evidence="1" type="ordered locus">TSIB_1355</name>
</gene>
<reference evidence="1 2" key="1">
    <citation type="journal article" date="2009" name="Appl. Environ. Microbiol.">
        <title>Metabolic versatility and indigenous origin of the archaeon Thermococcus sibiricus, isolated from a siberian oil reservoir, as revealed by genome analysis.</title>
        <authorList>
            <person name="Mardanov A.V."/>
            <person name="Ravin N.V."/>
            <person name="Svetlitchnyi V.A."/>
            <person name="Beletsky A.V."/>
            <person name="Miroshnichenko M.L."/>
            <person name="Bonch-Osmolovskaya E.A."/>
            <person name="Skryabin K.G."/>
        </authorList>
    </citation>
    <scope>NUCLEOTIDE SEQUENCE [LARGE SCALE GENOMIC DNA]</scope>
    <source>
        <strain evidence="2">DSM 12597 / MM 739</strain>
    </source>
</reference>
<proteinExistence type="predicted"/>
<name>C6A462_THESM</name>
<dbReference type="AlphaFoldDB" id="C6A462"/>
<dbReference type="Proteomes" id="UP000009079">
    <property type="component" value="Chromosome"/>
</dbReference>
<dbReference type="KEGG" id="tsi:TSIB_1355"/>
<keyword evidence="2" id="KW-1185">Reference proteome</keyword>
<dbReference type="InterPro" id="IPR036075">
    <property type="entry name" value="ARMT-1-like_metal-bd_sf"/>
</dbReference>
<accession>C6A462</accession>
<sequence length="55" mass="6019">MVLTPTSPISTSEKSEREDGKGFYLLKAKCRPIVRELGVPQGGLLCVRSFIKGPK</sequence>
<dbReference type="EMBL" id="CP001463">
    <property type="protein sequence ID" value="ACS90407.1"/>
    <property type="molecule type" value="Genomic_DNA"/>
</dbReference>
<dbReference type="eggNOG" id="arCOG04410">
    <property type="taxonomic scope" value="Archaea"/>
</dbReference>
<protein>
    <submittedName>
        <fullName evidence="1">Uncharacterized protein</fullName>
    </submittedName>
</protein>
<evidence type="ECO:0000313" key="2">
    <source>
        <dbReference type="Proteomes" id="UP000009079"/>
    </source>
</evidence>
<evidence type="ECO:0000313" key="1">
    <source>
        <dbReference type="EMBL" id="ACS90407.1"/>
    </source>
</evidence>